<dbReference type="GO" id="GO:0042744">
    <property type="term" value="P:hydrogen peroxide catabolic process"/>
    <property type="evidence" value="ECO:0007669"/>
    <property type="project" value="TreeGrafter"/>
</dbReference>
<feature type="domain" description="Thioredoxin" evidence="2">
    <location>
        <begin position="64"/>
        <end position="224"/>
    </location>
</feature>
<dbReference type="InterPro" id="IPR013766">
    <property type="entry name" value="Thioredoxin_domain"/>
</dbReference>
<gene>
    <name evidence="3" type="ORF">cyc_04633</name>
</gene>
<dbReference type="PANTHER" id="PTHR10681:SF164">
    <property type="entry name" value="THIOREDOXIN PEROXIDASE 1"/>
    <property type="match status" value="1"/>
</dbReference>
<dbReference type="GO" id="GO:0045454">
    <property type="term" value="P:cell redox homeostasis"/>
    <property type="evidence" value="ECO:0007669"/>
    <property type="project" value="TreeGrafter"/>
</dbReference>
<dbReference type="GO" id="GO:0006979">
    <property type="term" value="P:response to oxidative stress"/>
    <property type="evidence" value="ECO:0007669"/>
    <property type="project" value="TreeGrafter"/>
</dbReference>
<dbReference type="InterPro" id="IPR000866">
    <property type="entry name" value="AhpC/TSA"/>
</dbReference>
<dbReference type="CDD" id="cd03015">
    <property type="entry name" value="PRX_Typ2cys"/>
    <property type="match status" value="1"/>
</dbReference>
<name>A0A1D3CTL4_9EIME</name>
<evidence type="ECO:0000313" key="4">
    <source>
        <dbReference type="Proteomes" id="UP000095192"/>
    </source>
</evidence>
<keyword evidence="1" id="KW-0560">Oxidoreductase</keyword>
<sequence length="361" mass="39156">MAASVRCLAAFSSRRFMGFLSRPLLSRLPSQPLGVPRHFPPFVPVAGTQATASREFATAFNLEPLVGGSAPDFEADAYMPSGKIEKLSLQALLQAHDGVCLLFYPLDFTFVCPTELVAYNKEAASFKEKNWALVGISVDSAHAHAAWSRMPPSEGGVGALSFPLVSDLTKEISRSFRLLSRGAYSLRGCVLIDKLGTVRHMTVNDASMGRNVEETLRVIDMISHLSVNKTRVCPACWVKGSQDMAPSVQGVQDYVAGLKNVEGATELYRAQGWEEEGYRHLEHEEEGQHTAAALEEDTDASNNNSPPFPSPCAQLTEGEAPPLAKKYSAAVGCAWSSATAAREYIHAERALQHGLQHSISH</sequence>
<dbReference type="GO" id="GO:0008379">
    <property type="term" value="F:thioredoxin peroxidase activity"/>
    <property type="evidence" value="ECO:0007669"/>
    <property type="project" value="TreeGrafter"/>
</dbReference>
<dbReference type="GO" id="GO:0005829">
    <property type="term" value="C:cytosol"/>
    <property type="evidence" value="ECO:0007669"/>
    <property type="project" value="TreeGrafter"/>
</dbReference>
<reference evidence="3 4" key="1">
    <citation type="journal article" date="2016" name="BMC Genomics">
        <title>Comparative genomics reveals Cyclospora cayetanensis possesses coccidia-like metabolism and invasion components but unique surface antigens.</title>
        <authorList>
            <person name="Liu S."/>
            <person name="Wang L."/>
            <person name="Zheng H."/>
            <person name="Xu Z."/>
            <person name="Roellig D.M."/>
            <person name="Li N."/>
            <person name="Frace M.A."/>
            <person name="Tang K."/>
            <person name="Arrowood M.J."/>
            <person name="Moss D.M."/>
            <person name="Zhang L."/>
            <person name="Feng Y."/>
            <person name="Xiao L."/>
        </authorList>
    </citation>
    <scope>NUCLEOTIDE SEQUENCE [LARGE SCALE GENOMIC DNA]</scope>
    <source>
        <strain evidence="3 4">CHN_HEN01</strain>
    </source>
</reference>
<dbReference type="EMBL" id="JROU02002014">
    <property type="protein sequence ID" value="OEH74541.1"/>
    <property type="molecule type" value="Genomic_DNA"/>
</dbReference>
<organism evidence="3 4">
    <name type="scientific">Cyclospora cayetanensis</name>
    <dbReference type="NCBI Taxonomy" id="88456"/>
    <lineage>
        <taxon>Eukaryota</taxon>
        <taxon>Sar</taxon>
        <taxon>Alveolata</taxon>
        <taxon>Apicomplexa</taxon>
        <taxon>Conoidasida</taxon>
        <taxon>Coccidia</taxon>
        <taxon>Eucoccidiorida</taxon>
        <taxon>Eimeriorina</taxon>
        <taxon>Eimeriidae</taxon>
        <taxon>Cyclospora</taxon>
    </lineage>
</organism>
<proteinExistence type="predicted"/>
<dbReference type="AlphaFoldDB" id="A0A1D3CTL4"/>
<dbReference type="PANTHER" id="PTHR10681">
    <property type="entry name" value="THIOREDOXIN PEROXIDASE"/>
    <property type="match status" value="1"/>
</dbReference>
<dbReference type="InParanoid" id="A0A1D3CTL4"/>
<dbReference type="Gene3D" id="3.40.30.10">
    <property type="entry name" value="Glutaredoxin"/>
    <property type="match status" value="1"/>
</dbReference>
<accession>A0A1D3CTL4</accession>
<evidence type="ECO:0000259" key="2">
    <source>
        <dbReference type="PROSITE" id="PS51352"/>
    </source>
</evidence>
<dbReference type="Pfam" id="PF00578">
    <property type="entry name" value="AhpC-TSA"/>
    <property type="match status" value="1"/>
</dbReference>
<dbReference type="InterPro" id="IPR050217">
    <property type="entry name" value="Peroxiredoxin"/>
</dbReference>
<dbReference type="SUPFAM" id="SSF52833">
    <property type="entry name" value="Thioredoxin-like"/>
    <property type="match status" value="1"/>
</dbReference>
<dbReference type="InterPro" id="IPR036249">
    <property type="entry name" value="Thioredoxin-like_sf"/>
</dbReference>
<dbReference type="Proteomes" id="UP000095192">
    <property type="component" value="Unassembled WGS sequence"/>
</dbReference>
<comment type="caution">
    <text evidence="3">The sequence shown here is derived from an EMBL/GenBank/DDBJ whole genome shotgun (WGS) entry which is preliminary data.</text>
</comment>
<keyword evidence="4" id="KW-1185">Reference proteome</keyword>
<dbReference type="VEuPathDB" id="ToxoDB:LOC34621140"/>
<dbReference type="VEuPathDB" id="ToxoDB:cyc_04633"/>
<protein>
    <submittedName>
        <fullName evidence="3">Peroxiredoxin prx3</fullName>
    </submittedName>
</protein>
<dbReference type="PROSITE" id="PS51352">
    <property type="entry name" value="THIOREDOXIN_2"/>
    <property type="match status" value="1"/>
</dbReference>
<evidence type="ECO:0000313" key="3">
    <source>
        <dbReference type="EMBL" id="OEH74541.1"/>
    </source>
</evidence>
<dbReference type="GO" id="GO:0033554">
    <property type="term" value="P:cellular response to stress"/>
    <property type="evidence" value="ECO:0007669"/>
    <property type="project" value="TreeGrafter"/>
</dbReference>
<evidence type="ECO:0000256" key="1">
    <source>
        <dbReference type="ARBA" id="ARBA00023002"/>
    </source>
</evidence>